<comment type="catalytic activity">
    <reaction evidence="5">
        <text>ATP + H2O = ADP + phosphate + H(+)</text>
        <dbReference type="Rhea" id="RHEA:13065"/>
        <dbReference type="ChEBI" id="CHEBI:15377"/>
        <dbReference type="ChEBI" id="CHEBI:15378"/>
        <dbReference type="ChEBI" id="CHEBI:30616"/>
        <dbReference type="ChEBI" id="CHEBI:43474"/>
        <dbReference type="ChEBI" id="CHEBI:456216"/>
        <dbReference type="EC" id="5.6.2.3"/>
    </reaction>
</comment>
<protein>
    <recommendedName>
        <fullName evidence="5">ATP-dependent DNA helicase</fullName>
        <ecNumber evidence="5">5.6.2.3</ecNumber>
    </recommendedName>
</protein>
<dbReference type="RefSeq" id="XP_015943698.2">
    <property type="nucleotide sequence ID" value="XM_016088212.3"/>
</dbReference>
<organism evidence="10 11">
    <name type="scientific">Arachis duranensis</name>
    <name type="common">Wild peanut</name>
    <dbReference type="NCBI Taxonomy" id="130453"/>
    <lineage>
        <taxon>Eukaryota</taxon>
        <taxon>Viridiplantae</taxon>
        <taxon>Streptophyta</taxon>
        <taxon>Embryophyta</taxon>
        <taxon>Tracheophyta</taxon>
        <taxon>Spermatophyta</taxon>
        <taxon>Magnoliopsida</taxon>
        <taxon>eudicotyledons</taxon>
        <taxon>Gunneridae</taxon>
        <taxon>Pentapetalae</taxon>
        <taxon>rosids</taxon>
        <taxon>fabids</taxon>
        <taxon>Fabales</taxon>
        <taxon>Fabaceae</taxon>
        <taxon>Papilionoideae</taxon>
        <taxon>50 kb inversion clade</taxon>
        <taxon>dalbergioids sensu lato</taxon>
        <taxon>Dalbergieae</taxon>
        <taxon>Pterocarpus clade</taxon>
        <taxon>Arachis</taxon>
    </lineage>
</organism>
<reference evidence="10" key="1">
    <citation type="journal article" date="2016" name="Nat. Genet.">
        <title>The genome sequences of Arachis duranensis and Arachis ipaensis, the diploid ancestors of cultivated peanut.</title>
        <authorList>
            <person name="Bertioli D.J."/>
            <person name="Cannon S.B."/>
            <person name="Froenicke L."/>
            <person name="Huang G."/>
            <person name="Farmer A.D."/>
            <person name="Cannon E.K."/>
            <person name="Liu X."/>
            <person name="Gao D."/>
            <person name="Clevenger J."/>
            <person name="Dash S."/>
            <person name="Ren L."/>
            <person name="Moretzsohn M.C."/>
            <person name="Shirasawa K."/>
            <person name="Huang W."/>
            <person name="Vidigal B."/>
            <person name="Abernathy B."/>
            <person name="Chu Y."/>
            <person name="Niederhuth C.E."/>
            <person name="Umale P."/>
            <person name="Araujo A.C."/>
            <person name="Kozik A."/>
            <person name="Kim K.D."/>
            <person name="Burow M.D."/>
            <person name="Varshney R.K."/>
            <person name="Wang X."/>
            <person name="Zhang X."/>
            <person name="Barkley N."/>
            <person name="Guimaraes P.M."/>
            <person name="Isobe S."/>
            <person name="Guo B."/>
            <person name="Liao B."/>
            <person name="Stalker H.T."/>
            <person name="Schmitz R.J."/>
            <person name="Scheffler B.E."/>
            <person name="Leal-Bertioli S.C."/>
            <person name="Xun X."/>
            <person name="Jackson S.A."/>
            <person name="Michelmore R."/>
            <person name="Ozias-Akins P."/>
        </authorList>
    </citation>
    <scope>NUCLEOTIDE SEQUENCE [LARGE SCALE GENOMIC DNA]</scope>
    <source>
        <strain evidence="10">cv. V14167</strain>
    </source>
</reference>
<reference evidence="11" key="2">
    <citation type="submission" date="2025-08" db="UniProtKB">
        <authorList>
            <consortium name="RefSeq"/>
        </authorList>
    </citation>
    <scope>IDENTIFICATION</scope>
    <source>
        <tissue evidence="11">Whole plant</tissue>
    </source>
</reference>
<comment type="subcellular location">
    <subcellularLocation>
        <location evidence="1">Plastid</location>
    </subcellularLocation>
</comment>
<evidence type="ECO:0000256" key="1">
    <source>
        <dbReference type="ARBA" id="ARBA00004474"/>
    </source>
</evidence>
<dbReference type="GO" id="GO:0043139">
    <property type="term" value="F:5'-3' DNA helicase activity"/>
    <property type="evidence" value="ECO:0007669"/>
    <property type="project" value="UniProtKB-EC"/>
</dbReference>
<dbReference type="PANTHER" id="PTHR10492:SF74">
    <property type="entry name" value="ATP-DEPENDENT DNA HELICASE"/>
    <property type="match status" value="1"/>
</dbReference>
<dbReference type="GO" id="GO:0009536">
    <property type="term" value="C:plastid"/>
    <property type="evidence" value="ECO:0007669"/>
    <property type="project" value="UniProtKB-SubCell"/>
</dbReference>
<dbReference type="GO" id="GO:0016787">
    <property type="term" value="F:hydrolase activity"/>
    <property type="evidence" value="ECO:0007669"/>
    <property type="project" value="UniProtKB-KW"/>
</dbReference>
<evidence type="ECO:0000259" key="9">
    <source>
        <dbReference type="Pfam" id="PF21530"/>
    </source>
</evidence>
<comment type="similarity">
    <text evidence="5">Belongs to the helicase family.</text>
</comment>
<keyword evidence="5" id="KW-0547">Nucleotide-binding</keyword>
<keyword evidence="5" id="KW-0234">DNA repair</keyword>
<keyword evidence="3" id="KW-0934">Plastid</keyword>
<dbReference type="Pfam" id="PF04755">
    <property type="entry name" value="PAP_fibrillin"/>
    <property type="match status" value="1"/>
</dbReference>
<dbReference type="Pfam" id="PF05970">
    <property type="entry name" value="PIF1"/>
    <property type="match status" value="1"/>
</dbReference>
<gene>
    <name evidence="11" type="primary">LOC107468840</name>
</gene>
<keyword evidence="5" id="KW-0378">Hydrolase</keyword>
<keyword evidence="5" id="KW-0233">DNA recombination</keyword>
<evidence type="ECO:0000256" key="3">
    <source>
        <dbReference type="ARBA" id="ARBA00022640"/>
    </source>
</evidence>
<dbReference type="Pfam" id="PF21530">
    <property type="entry name" value="Pif1_2B_dom"/>
    <property type="match status" value="1"/>
</dbReference>
<dbReference type="Proteomes" id="UP000515211">
    <property type="component" value="Chromosome 10"/>
</dbReference>
<dbReference type="EC" id="5.6.2.3" evidence="5"/>
<feature type="domain" description="Helitron helicase-like" evidence="8">
    <location>
        <begin position="627"/>
        <end position="809"/>
    </location>
</feature>
<dbReference type="InterPro" id="IPR010285">
    <property type="entry name" value="DNA_helicase_pif1-like_DEAD"/>
</dbReference>
<dbReference type="Pfam" id="PF14214">
    <property type="entry name" value="Helitron_like_N"/>
    <property type="match status" value="1"/>
</dbReference>
<keyword evidence="5" id="KW-0347">Helicase</keyword>
<feature type="domain" description="DNA helicase Pif1-like DEAD-box helicase" evidence="7">
    <location>
        <begin position="1279"/>
        <end position="1502"/>
    </location>
</feature>
<evidence type="ECO:0000259" key="6">
    <source>
        <dbReference type="Pfam" id="PF04755"/>
    </source>
</evidence>
<dbReference type="GO" id="GO:0006310">
    <property type="term" value="P:DNA recombination"/>
    <property type="evidence" value="ECO:0007669"/>
    <property type="project" value="UniProtKB-KW"/>
</dbReference>
<evidence type="ECO:0000259" key="7">
    <source>
        <dbReference type="Pfam" id="PF05970"/>
    </source>
</evidence>
<dbReference type="InterPro" id="IPR006843">
    <property type="entry name" value="PAP/fibrillin_dom"/>
</dbReference>
<dbReference type="GO" id="GO:0006281">
    <property type="term" value="P:DNA repair"/>
    <property type="evidence" value="ECO:0007669"/>
    <property type="project" value="UniProtKB-KW"/>
</dbReference>
<dbReference type="AlphaFoldDB" id="A0A6P4C8Y3"/>
<feature type="domain" description="DNA helicase Pif1-like 2B" evidence="9">
    <location>
        <begin position="1598"/>
        <end position="1644"/>
    </location>
</feature>
<dbReference type="InterPro" id="IPR049163">
    <property type="entry name" value="Pif1-like_2B_dom"/>
</dbReference>
<evidence type="ECO:0000259" key="8">
    <source>
        <dbReference type="Pfam" id="PF14214"/>
    </source>
</evidence>
<keyword evidence="5" id="KW-0227">DNA damage</keyword>
<dbReference type="InterPro" id="IPR027417">
    <property type="entry name" value="P-loop_NTPase"/>
</dbReference>
<proteinExistence type="inferred from homology"/>
<dbReference type="GO" id="GO:0000723">
    <property type="term" value="P:telomere maintenance"/>
    <property type="evidence" value="ECO:0007669"/>
    <property type="project" value="InterPro"/>
</dbReference>
<sequence length="1760" mass="201326">MALSTTLSFKYIRIDSHNSIQQQPPYPLFSSSPQKLSSSSTYITLSDSGKWRNKVSFFQGFRSRGKRDVESLKKELLHTIEPLNRGAEASAEDQQRVDQIARKLEAVNPVMEPLKSDLLNGKWELLYTTSQSLLQTQRPKLLRPNGKIYQAINVDTLRAQNIETWPFFNQATANLVPLNSRRVLVKFDFFKIASLIPIKSPGSGRGQLEITYLDQDLRISRGNRAHVIIAAYPITVTVEPVATFLLPSPLSLEKAKAHRRIRQVLLARKKHSKHRVNHSGYASVVSVDESIDNRHDHSILQSHDGGVLSLHGSKNMVERKRPQMRNYVPQSTNDNVEYWNMGYVVHECEYCNALFWYGERKEKHYNTNEPTYTLCCRGGQVEIPQLQEAPKVLYNLLYGNDARSKHFRENIRTYNSMFQFTSLGAKIDRGKSSSRGPPTFILCGENYHLMGSLIPPDGYMTKFAQLYVIDTENEIQNRMCVIGAEENKTIQEEVVNDFKMMLDQHNVLVKAFRNVKQSIAAEPTSKVKLRLLGKRGKDGRRYNLPSTNEVAALIVGDFDINRTDRDIIVETQTGRLQRINQLNPSYLGLQYPLLFPYGEDGYKEDIPLNKKKGNCEKGRQEVTMKDFFAYRIQERLADASPLLYSRRLFQQFLVDSYSMIESSRLTYIRLDQEKFRCEMYKGIKEAVLTGETTPSSVGKRIILPSSFTGGPRYMIQNYQDAMAICRVVGYPDLFLTFTCNPKWPELEDFLKNRELNAEDRPDMVCRAFKLKLNHLIKDIRTNKIFGRVVAVVYTIEFQKRGLPHAHILIFLHRDDKYPTGEDIDRIITAEIPDKQRDPLYYEAVEKHMMHGPCGSAKRDSPCMENGKCIRHFPKKFVDNTTVDDDGYPIYRRRDDGRTIKKSGVDLDSRYVVPHNRTLLLKYGSLLLKYRAHINVEWCNQSRSIKYLFKYVNKGHDRVTASFYKSATADTKSDDCDEISMYYDCRYISPCEAVWRIFGYNMHYRDPSVIRLGFHLPDEQPVVFKDDEYLDEVARKASVKESMFLGWFEANKTNPEARCLTYVEFPSKFVWKPDTRKWFPRKSHSVIGRIFFVPPGSGEIYYLRLLLNFVKGPTCYEDIRTIDGVVYSSFRDACYAMRLLDDDKEYIDAIKEASHWGSGEYLRKLFVILLSSNSMERPENVWENTWKLQGDDILHKQRRMLDNQELQLTEQELKDLTLIEIESILKSYNKSLRDYPTMPYPNTDTSFQQLMCSGLNTLICDELRYNRRKLAGEHAAYLQQLTDEQRVVYKSIMEAVNSGRGGVFFLYGYGGTGKTFVWKTLASAVRSKGQIALTVASSGIASLLLPGGRTAHSRFSIPLNLDEFSTCNIKQGSALAELITKAKIIIWDEAPMVNRLCIEALDRTMRDILRFKNTNSENQLFGGKTVVFGGDFRQILPVIPKGSRQDIVNATINSSYIWDSCKLLTLTRNMRLQADKTSEESKEIKQFCEWILSIGDGKCGTPNDGVDKVKIPDDILISVWDDPIVAICEATYPDLFGGASCVPHLQQRAILAPTLQAVDEINNYMMSLNPAEAYTYYSSDTACQAECSNDIMASIHTPEFLNTIRCSGVPNHELKVKVGTPIMLLRNIDHSGGLCNGTRLVISKLGKHIIEAQSLTGTNCGQKVYIPRMTLSPSDHRIPFKFQRRQFPIMVSYAMTINKSQGQSLSNVGLILKKSVFTHGQLYVAVSRVTNRKGLKILICNNEDNQETDNVVFKEVFRNVG</sequence>
<dbReference type="Gene3D" id="3.40.50.300">
    <property type="entry name" value="P-loop containing nucleotide triphosphate hydrolases"/>
    <property type="match status" value="1"/>
</dbReference>
<evidence type="ECO:0000256" key="2">
    <source>
        <dbReference type="ARBA" id="ARBA00005845"/>
    </source>
</evidence>
<evidence type="ECO:0000313" key="10">
    <source>
        <dbReference type="Proteomes" id="UP000515211"/>
    </source>
</evidence>
<keyword evidence="5" id="KW-0067">ATP-binding</keyword>
<dbReference type="SUPFAM" id="SSF52540">
    <property type="entry name" value="P-loop containing nucleoside triphosphate hydrolases"/>
    <property type="match status" value="2"/>
</dbReference>
<dbReference type="InterPro" id="IPR025476">
    <property type="entry name" value="Helitron_helicase-like"/>
</dbReference>
<dbReference type="GeneID" id="107468840"/>
<comment type="cofactor">
    <cofactor evidence="5">
        <name>Mg(2+)</name>
        <dbReference type="ChEBI" id="CHEBI:18420"/>
    </cofactor>
</comment>
<feature type="domain" description="Plastid lipid-associated protein/fibrillin conserved" evidence="6">
    <location>
        <begin position="71"/>
        <end position="229"/>
    </location>
</feature>
<name>A0A6P4C8Y3_ARADU</name>
<keyword evidence="10" id="KW-1185">Reference proteome</keyword>
<dbReference type="GO" id="GO:0005524">
    <property type="term" value="F:ATP binding"/>
    <property type="evidence" value="ECO:0007669"/>
    <property type="project" value="UniProtKB-KW"/>
</dbReference>
<evidence type="ECO:0000256" key="5">
    <source>
        <dbReference type="RuleBase" id="RU363044"/>
    </source>
</evidence>
<accession>A0A6P4C8Y3</accession>
<dbReference type="CDD" id="cd18809">
    <property type="entry name" value="SF1_C_RecD"/>
    <property type="match status" value="1"/>
</dbReference>
<evidence type="ECO:0000256" key="4">
    <source>
        <dbReference type="ARBA" id="ARBA00022946"/>
    </source>
</evidence>
<dbReference type="KEGG" id="adu:107468840"/>
<dbReference type="PANTHER" id="PTHR10492">
    <property type="match status" value="1"/>
</dbReference>
<evidence type="ECO:0000313" key="11">
    <source>
        <dbReference type="RefSeq" id="XP_015943698.2"/>
    </source>
</evidence>
<keyword evidence="4" id="KW-0809">Transit peptide</keyword>
<comment type="similarity">
    <text evidence="2">Belongs to the PAP/fibrillin family.</text>
</comment>